<organism evidence="5">
    <name type="scientific">uncultured crenarchaeote 29d5</name>
    <dbReference type="NCBI Taxonomy" id="684057"/>
    <lineage>
        <taxon>Archaea</taxon>
        <taxon>Thermoproteota</taxon>
        <taxon>environmental samples</taxon>
    </lineage>
</organism>
<name>D4N6Z5_9CREN</name>
<comment type="similarity">
    <text evidence="1 2">Belongs to the small heat shock protein (HSP20) family.</text>
</comment>
<dbReference type="SUPFAM" id="SSF49764">
    <property type="entry name" value="HSP20-like chaperones"/>
    <property type="match status" value="1"/>
</dbReference>
<dbReference type="Pfam" id="PF00011">
    <property type="entry name" value="HSP20"/>
    <property type="match status" value="1"/>
</dbReference>
<dbReference type="PROSITE" id="PS51203">
    <property type="entry name" value="CS"/>
    <property type="match status" value="1"/>
</dbReference>
<accession>D4N6Z5</accession>
<dbReference type="PROSITE" id="PS01031">
    <property type="entry name" value="SHSP"/>
    <property type="match status" value="1"/>
</dbReference>
<gene>
    <name evidence="5" type="ORF">29d5orf33</name>
</gene>
<evidence type="ECO:0000256" key="2">
    <source>
        <dbReference type="RuleBase" id="RU003616"/>
    </source>
</evidence>
<feature type="domain" description="SHSP" evidence="3">
    <location>
        <begin position="104"/>
        <end position="201"/>
    </location>
</feature>
<dbReference type="Gene3D" id="2.60.40.790">
    <property type="match status" value="1"/>
</dbReference>
<dbReference type="NCBIfam" id="NF041800">
    <property type="entry name" value="Hsp20"/>
    <property type="match status" value="1"/>
</dbReference>
<dbReference type="InterPro" id="IPR002068">
    <property type="entry name" value="A-crystallin/Hsp20_dom"/>
</dbReference>
<evidence type="ECO:0000259" key="3">
    <source>
        <dbReference type="PROSITE" id="PS01031"/>
    </source>
</evidence>
<reference evidence="5" key="1">
    <citation type="journal article" date="2010" name="Environ. Microbiol.">
        <title>Homologues of nitrite reductases in ammonia-oxidizing archaea: diversity and genomic context.</title>
        <authorList>
            <person name="Bartossek R."/>
            <person name="Nicol G.W."/>
            <person name="Lanzen A."/>
            <person name="Klenk H.P."/>
            <person name="Schleper C."/>
        </authorList>
    </citation>
    <scope>NUCLEOTIDE SEQUENCE</scope>
</reference>
<dbReference type="InterPro" id="IPR007052">
    <property type="entry name" value="CS_dom"/>
</dbReference>
<keyword evidence="5" id="KW-0346">Stress response</keyword>
<dbReference type="EMBL" id="GU059106">
    <property type="protein sequence ID" value="ACY24481.1"/>
    <property type="molecule type" value="Genomic_DNA"/>
</dbReference>
<evidence type="ECO:0000313" key="5">
    <source>
        <dbReference type="EMBL" id="ACY24481.1"/>
    </source>
</evidence>
<evidence type="ECO:0000259" key="4">
    <source>
        <dbReference type="PROSITE" id="PS51203"/>
    </source>
</evidence>
<dbReference type="AlphaFoldDB" id="D4N6Z5"/>
<feature type="domain" description="CS" evidence="4">
    <location>
        <begin position="109"/>
        <end position="199"/>
    </location>
</feature>
<dbReference type="InterPro" id="IPR008978">
    <property type="entry name" value="HSP20-like_chaperone"/>
</dbReference>
<evidence type="ECO:0000256" key="1">
    <source>
        <dbReference type="PROSITE-ProRule" id="PRU00285"/>
    </source>
</evidence>
<dbReference type="CDD" id="cd06464">
    <property type="entry name" value="ACD_sHsps-like"/>
    <property type="match status" value="1"/>
</dbReference>
<proteinExistence type="inferred from homology"/>
<sequence>MSIEPFDWFNRFFGNRPLGRRNSLFEGFDEMRREMEREFEENLRDIENKVPKDLIREYETEDGAKVREIGPLVYGSTTTIGPDGKPIVREFGNVRPRMSAGSTPNILTERQPLSEVSSTDKEVRVSVELPGVSKQQIKIDANENQVDIKTDDPKRRYHEVIDLPAEVDIDSVKSTFTNGLLEITLSKKSMDKAKSKSIKID</sequence>
<protein>
    <submittedName>
        <fullName evidence="5">Heat shock protein Hsp20</fullName>
    </submittedName>
</protein>